<proteinExistence type="predicted"/>
<reference evidence="2 3" key="1">
    <citation type="journal article" date="2012" name="J. Bacteriol.">
        <title>Complete Genome Sequence of Providencia stuartii Clinical Isolate MRSN 2154.</title>
        <authorList>
            <person name="Clifford R.J."/>
            <person name="Hang J."/>
            <person name="Riley M.C."/>
            <person name="Onmus-Leone F."/>
            <person name="Kuschner R.A."/>
            <person name="Lesho E.P."/>
            <person name="Waterman P.E."/>
        </authorList>
    </citation>
    <scope>NUCLEOTIDE SEQUENCE [LARGE SCALE GENOMIC DNA]</scope>
    <source>
        <strain evidence="2 3">MRSN 2154</strain>
    </source>
</reference>
<accession>A0A140NN97</accession>
<dbReference type="HOGENOM" id="CLU_020027_2_2_6"/>
<evidence type="ECO:0000313" key="2">
    <source>
        <dbReference type="EMBL" id="AFH93646.1"/>
    </source>
</evidence>
<name>A0A140NN97_PROSM</name>
<dbReference type="Pfam" id="PF00144">
    <property type="entry name" value="Beta-lactamase"/>
    <property type="match status" value="1"/>
</dbReference>
<gene>
    <name evidence="2" type="ordered locus">S70_08925</name>
</gene>
<reference evidence="3" key="2">
    <citation type="submission" date="2012-04" db="EMBL/GenBank/DDBJ databases">
        <title>Complete genome sequence of Providencia stuartii clinical isolate MRSN 2154.</title>
        <authorList>
            <person name="Clifford R.J."/>
            <person name="Hang J."/>
            <person name="Riley M.C."/>
            <person name="Onmus-Leone F."/>
            <person name="Kuschner R.A."/>
            <person name="Lesho E.P."/>
            <person name="Waterman P.E."/>
        </authorList>
    </citation>
    <scope>NUCLEOTIDE SEQUENCE [LARGE SCALE GENOMIC DNA]</scope>
    <source>
        <strain evidence="3">MRSN 2154</strain>
    </source>
</reference>
<organism evidence="2 3">
    <name type="scientific">Providencia stuartii (strain MRSN 2154)</name>
    <dbReference type="NCBI Taxonomy" id="1157951"/>
    <lineage>
        <taxon>Bacteria</taxon>
        <taxon>Pseudomonadati</taxon>
        <taxon>Pseudomonadota</taxon>
        <taxon>Gammaproteobacteria</taxon>
        <taxon>Enterobacterales</taxon>
        <taxon>Morganellaceae</taxon>
        <taxon>Providencia</taxon>
    </lineage>
</organism>
<dbReference type="InterPro" id="IPR001466">
    <property type="entry name" value="Beta-lactam-related"/>
</dbReference>
<dbReference type="InterPro" id="IPR050789">
    <property type="entry name" value="Diverse_Enzym_Activities"/>
</dbReference>
<evidence type="ECO:0000313" key="3">
    <source>
        <dbReference type="Proteomes" id="UP000005012"/>
    </source>
</evidence>
<protein>
    <submittedName>
        <fullName evidence="2">Beta-lactamase class C</fullName>
    </submittedName>
</protein>
<dbReference type="KEGG" id="psi:S70_08925"/>
<dbReference type="RefSeq" id="WP_014656982.1">
    <property type="nucleotide sequence ID" value="NC_017731.1"/>
</dbReference>
<dbReference type="PANTHER" id="PTHR43283">
    <property type="entry name" value="BETA-LACTAMASE-RELATED"/>
    <property type="match status" value="1"/>
</dbReference>
<dbReference type="OrthoDB" id="119951at2"/>
<dbReference type="AlphaFoldDB" id="A0A140NN97"/>
<feature type="domain" description="Beta-lactamase-related" evidence="1">
    <location>
        <begin position="5"/>
        <end position="317"/>
    </location>
</feature>
<dbReference type="GeneID" id="93517548"/>
<dbReference type="EMBL" id="CP003488">
    <property type="protein sequence ID" value="AFH93646.1"/>
    <property type="molecule type" value="Genomic_DNA"/>
</dbReference>
<dbReference type="Proteomes" id="UP000005012">
    <property type="component" value="Chromosome"/>
</dbReference>
<dbReference type="PATRIC" id="fig|1157951.4.peg.1782"/>
<dbReference type="InterPro" id="IPR012338">
    <property type="entry name" value="Beta-lactam/transpept-like"/>
</dbReference>
<dbReference type="Gene3D" id="3.40.710.10">
    <property type="entry name" value="DD-peptidase/beta-lactamase superfamily"/>
    <property type="match status" value="1"/>
</dbReference>
<dbReference type="SUPFAM" id="SSF56601">
    <property type="entry name" value="beta-lactamase/transpeptidase-like"/>
    <property type="match status" value="1"/>
</dbReference>
<evidence type="ECO:0000259" key="1">
    <source>
        <dbReference type="Pfam" id="PF00144"/>
    </source>
</evidence>
<sequence>MITTQYIQQLEDLPCGVVLYYHNQKKASISTFCARGSDLAGRPLTVDTPLRIASNTKTFTAAAILRLVEMGKLSLDDAISQHITPEFNQLLCDSYATDHITIRHLLSHSSGLFDHADDHYLKRVLAKPTHQWTRLEQIQLYVRKKFPIVAPSDTFIYSDTGYILLGDIIERVTGQSLGHAVRELLKFNKIGLDTAYWEYLEQPTTDAPRARQYLKEIEGTHIHASMDVYGGGGLITSSQQMARFLEALFNGEIFEKPETLQTMLSVGHHVGAQEYRLGLMASVVNGMTLYSHLGFWGSAAYYSPETQTSAAGFVDDRDSRETLIRVIEGLLTQR</sequence>